<dbReference type="InterPro" id="IPR021480">
    <property type="entry name" value="Zinc_ribbon_12"/>
</dbReference>
<dbReference type="GO" id="GO:1900150">
    <property type="term" value="P:regulation of defense response to fungus"/>
    <property type="evidence" value="ECO:0007669"/>
    <property type="project" value="InterPro"/>
</dbReference>
<dbReference type="AlphaFoldDB" id="A0A7N1A9P4"/>
<name>A0A7N1A9P4_KALFE</name>
<dbReference type="EnsemblPlants" id="Kaladp1109s0011.3.v1.1">
    <property type="protein sequence ID" value="Kaladp1109s0011.3.v1.1"/>
    <property type="gene ID" value="Kaladp1109s0011.v1.1"/>
</dbReference>
<dbReference type="Proteomes" id="UP000594263">
    <property type="component" value="Unplaced"/>
</dbReference>
<dbReference type="EnsemblPlants" id="Kaladp1109s0011.1.v1.1">
    <property type="protein sequence ID" value="Kaladp1109s0011.1.v1.1"/>
    <property type="gene ID" value="Kaladp1109s0011.v1.1"/>
</dbReference>
<accession>A0A7N1A9P4</accession>
<feature type="compositionally biased region" description="Polar residues" evidence="1">
    <location>
        <begin position="106"/>
        <end position="115"/>
    </location>
</feature>
<evidence type="ECO:0000313" key="3">
    <source>
        <dbReference type="EnsemblPlants" id="Kaladp1109s0011.2.v1.1"/>
    </source>
</evidence>
<organism evidence="3 4">
    <name type="scientific">Kalanchoe fedtschenkoi</name>
    <name type="common">Lavender scallops</name>
    <name type="synonym">South American air plant</name>
    <dbReference type="NCBI Taxonomy" id="63787"/>
    <lineage>
        <taxon>Eukaryota</taxon>
        <taxon>Viridiplantae</taxon>
        <taxon>Streptophyta</taxon>
        <taxon>Embryophyta</taxon>
        <taxon>Tracheophyta</taxon>
        <taxon>Spermatophyta</taxon>
        <taxon>Magnoliopsida</taxon>
        <taxon>eudicotyledons</taxon>
        <taxon>Gunneridae</taxon>
        <taxon>Pentapetalae</taxon>
        <taxon>Saxifragales</taxon>
        <taxon>Crassulaceae</taxon>
        <taxon>Kalanchoe</taxon>
    </lineage>
</organism>
<proteinExistence type="predicted"/>
<reference evidence="3" key="1">
    <citation type="submission" date="2021-01" db="UniProtKB">
        <authorList>
            <consortium name="EnsemblPlants"/>
        </authorList>
    </citation>
    <scope>IDENTIFICATION</scope>
</reference>
<feature type="compositionally biased region" description="Polar residues" evidence="1">
    <location>
        <begin position="44"/>
        <end position="77"/>
    </location>
</feature>
<sequence>MKQTPYDNASNFEYKDRVGHQVDVTIRNPQRYQRLPEVTPSIQSSNIVSDGISGRNNSSKLSNSLPFNKSGNASQGMSPVPEWTRKSGETEGHMQNVSWNGEGDGYSNSSYQEGPSNYFRGSSYGRPGESQTQYNEFNVPMRFEYLERDRAELLRKLSELEDQLVGSCSVNERGKRRQFLERSKYHHESYGNFGNRLQSNSSMSDSASIMADKRVEFSHHPENPRYTERHKEAVHGSYFSSSSSNDVIKHGNYFESTILRRGVTLTHGQYQEFSSYPTHAEAADPHTSGSHDFCNTPLHHPDCSCFQCYSVKLNSVPQVQSRSSMNTRSTGISDNLNIRHQSGVKLGGRLGYDCPNSKSSLDMGGQITHGRWPSELDSSMYKLGRANPQSKVPAKAKSIVRPIAGGAPFLNCHNCFEVLRIRQEIIIRNNRQQKIQCGACFSFIYFVPKGPKLVVSIHEETMKKSREMDCGSNLEDVEKNSKGLKEVSDEAVEEMLHTRGPSQTIKSFQSDDFHGSIFGEERDLEQVEDGSHIAVEETEEERELEHSSTVVVEEILSNHCPRNEANMSPQCDDLNCYGDESSLMVKAPYLSVQSSASNSNKSLDAQSLLSADSSEDNKPEECASVQGELADASDDFNLPPLSAISAGWEQHGYSPTKHAVYWFGTHSQIKRASEEKVPKETTPCINVVRDISAETEIEAETEVSYNGTLDTNIAPDTKCSSETRDPPSIRNRGFFTGDIKDRVLELARSIQTVEDTQCAVRINEKPIPDHLVKRAEDFAGPILPGNYWYDFRAGFWGVAGGPCLGIIPPKIKEFDYPISKNCSCGTTGVIVNGRELHKKDLDLLHSRGLPTERGKTYILEISGRVLDKDSGEELDSLGQLAPTIERLGRGFGMRVSRH</sequence>
<evidence type="ECO:0000259" key="2">
    <source>
        <dbReference type="Pfam" id="PF11331"/>
    </source>
</evidence>
<feature type="compositionally biased region" description="Basic and acidic residues" evidence="1">
    <location>
        <begin position="83"/>
        <end position="92"/>
    </location>
</feature>
<dbReference type="OMA" id="PMIQETF"/>
<keyword evidence="4" id="KW-1185">Reference proteome</keyword>
<dbReference type="Gramene" id="Kaladp1109s0011.1.v1.1">
    <property type="protein sequence ID" value="Kaladp1109s0011.1.v1.1"/>
    <property type="gene ID" value="Kaladp1109s0011.v1.1"/>
</dbReference>
<feature type="region of interest" description="Disordered" evidence="1">
    <location>
        <begin position="44"/>
        <end position="135"/>
    </location>
</feature>
<dbReference type="Pfam" id="PF11331">
    <property type="entry name" value="Zn_ribbon_12"/>
    <property type="match status" value="1"/>
</dbReference>
<dbReference type="PANTHER" id="PTHR31105">
    <property type="entry name" value="EXTRA-LARGE G-PROTEIN-LIKE"/>
    <property type="match status" value="1"/>
</dbReference>
<dbReference type="Gramene" id="Kaladp1109s0011.4.v1.1">
    <property type="protein sequence ID" value="Kaladp1109s0011.4.v1.1"/>
    <property type="gene ID" value="Kaladp1109s0011.v1.1"/>
</dbReference>
<evidence type="ECO:0000256" key="1">
    <source>
        <dbReference type="SAM" id="MobiDB-lite"/>
    </source>
</evidence>
<dbReference type="EnsemblPlants" id="Kaladp1109s0011.2.v1.1">
    <property type="protein sequence ID" value="Kaladp1109s0011.2.v1.1"/>
    <property type="gene ID" value="Kaladp1109s0011.v1.1"/>
</dbReference>
<dbReference type="Gramene" id="Kaladp1109s0011.2.v1.1">
    <property type="protein sequence ID" value="Kaladp1109s0011.2.v1.1"/>
    <property type="gene ID" value="Kaladp1109s0011.v1.1"/>
</dbReference>
<dbReference type="InterPro" id="IPR040244">
    <property type="entry name" value="EDR4-like"/>
</dbReference>
<protein>
    <recommendedName>
        <fullName evidence="2">Probable zinc-ribbon domain-containing protein</fullName>
    </recommendedName>
</protein>
<dbReference type="EnsemblPlants" id="Kaladp1109s0011.4.v1.1">
    <property type="protein sequence ID" value="Kaladp1109s0011.4.v1.1"/>
    <property type="gene ID" value="Kaladp1109s0011.v1.1"/>
</dbReference>
<evidence type="ECO:0000313" key="4">
    <source>
        <dbReference type="Proteomes" id="UP000594263"/>
    </source>
</evidence>
<feature type="domain" description="Probable zinc-ribbon" evidence="2">
    <location>
        <begin position="404"/>
        <end position="446"/>
    </location>
</feature>
<dbReference type="Gramene" id="Kaladp1109s0011.3.v1.1">
    <property type="protein sequence ID" value="Kaladp1109s0011.3.v1.1"/>
    <property type="gene ID" value="Kaladp1109s0011.v1.1"/>
</dbReference>
<dbReference type="PANTHER" id="PTHR31105:SF42">
    <property type="entry name" value="OS02G0258300 PROTEIN"/>
    <property type="match status" value="1"/>
</dbReference>